<gene>
    <name evidence="2" type="ORF">BLA29_010211</name>
</gene>
<keyword evidence="3" id="KW-1185">Reference proteome</keyword>
<evidence type="ECO:0000313" key="3">
    <source>
        <dbReference type="Proteomes" id="UP000194236"/>
    </source>
</evidence>
<feature type="domain" description="Nose resistant-to-fluoxetine protein N-terminal" evidence="1">
    <location>
        <begin position="3"/>
        <end position="59"/>
    </location>
</feature>
<protein>
    <recommendedName>
        <fullName evidence="1">Nose resistant-to-fluoxetine protein N-terminal domain-containing protein</fullName>
    </recommendedName>
</protein>
<dbReference type="OrthoDB" id="4794873at2759"/>
<dbReference type="AlphaFoldDB" id="A0A1Y3B3G8"/>
<organism evidence="2 3">
    <name type="scientific">Euroglyphus maynei</name>
    <name type="common">Mayne's house dust mite</name>
    <dbReference type="NCBI Taxonomy" id="6958"/>
    <lineage>
        <taxon>Eukaryota</taxon>
        <taxon>Metazoa</taxon>
        <taxon>Ecdysozoa</taxon>
        <taxon>Arthropoda</taxon>
        <taxon>Chelicerata</taxon>
        <taxon>Arachnida</taxon>
        <taxon>Acari</taxon>
        <taxon>Acariformes</taxon>
        <taxon>Sarcoptiformes</taxon>
        <taxon>Astigmata</taxon>
        <taxon>Psoroptidia</taxon>
        <taxon>Analgoidea</taxon>
        <taxon>Pyroglyphidae</taxon>
        <taxon>Pyroglyphinae</taxon>
        <taxon>Euroglyphus</taxon>
    </lineage>
</organism>
<name>A0A1Y3B3G8_EURMA</name>
<dbReference type="Proteomes" id="UP000194236">
    <property type="component" value="Unassembled WGS sequence"/>
</dbReference>
<evidence type="ECO:0000259" key="1">
    <source>
        <dbReference type="Pfam" id="PF20146"/>
    </source>
</evidence>
<evidence type="ECO:0000313" key="2">
    <source>
        <dbReference type="EMBL" id="OTF74757.1"/>
    </source>
</evidence>
<dbReference type="InterPro" id="IPR006621">
    <property type="entry name" value="Nose-resist-to-fluoxetine_N"/>
</dbReference>
<dbReference type="Pfam" id="PF20146">
    <property type="entry name" value="NRF"/>
    <property type="match status" value="1"/>
</dbReference>
<reference evidence="2 3" key="1">
    <citation type="submission" date="2017-03" db="EMBL/GenBank/DDBJ databases">
        <title>Genome Survey of Euroglyphus maynei.</title>
        <authorList>
            <person name="Arlian L.G."/>
            <person name="Morgan M.S."/>
            <person name="Rider S.D."/>
        </authorList>
    </citation>
    <scope>NUCLEOTIDE SEQUENCE [LARGE SCALE GENOMIC DNA]</scope>
    <source>
        <strain evidence="2">Arlian Lab</strain>
        <tissue evidence="2">Whole body</tissue>
    </source>
</reference>
<proteinExistence type="predicted"/>
<accession>A0A1Y3B3G8</accession>
<dbReference type="EMBL" id="MUJZ01045440">
    <property type="protein sequence ID" value="OTF74757.1"/>
    <property type="molecule type" value="Genomic_DNA"/>
</dbReference>
<sequence length="77" mass="8896">MIHERKLWATKLFNSWSQSLVPSGFISGTITDYGDYDQCLSIDPEQSSPIISKYCLVEFEWPIPSIRPIDHNESCHH</sequence>
<comment type="caution">
    <text evidence="2">The sequence shown here is derived from an EMBL/GenBank/DDBJ whole genome shotgun (WGS) entry which is preliminary data.</text>
</comment>